<gene>
    <name evidence="8" type="ORF">AVDCRST_MAG51-2334</name>
</gene>
<keyword evidence="6 7" id="KW-0472">Membrane</keyword>
<feature type="transmembrane region" description="Helical" evidence="7">
    <location>
        <begin position="117"/>
        <end position="135"/>
    </location>
</feature>
<evidence type="ECO:0000256" key="5">
    <source>
        <dbReference type="ARBA" id="ARBA00022989"/>
    </source>
</evidence>
<evidence type="ECO:0000256" key="1">
    <source>
        <dbReference type="ARBA" id="ARBA00004651"/>
    </source>
</evidence>
<feature type="transmembrane region" description="Helical" evidence="7">
    <location>
        <begin position="27"/>
        <end position="50"/>
    </location>
</feature>
<name>A0A6J4PUI4_9BURK</name>
<evidence type="ECO:0000256" key="2">
    <source>
        <dbReference type="ARBA" id="ARBA00006679"/>
    </source>
</evidence>
<proteinExistence type="inferred from homology"/>
<protein>
    <recommendedName>
        <fullName evidence="9">DoxX family protein</fullName>
    </recommendedName>
</protein>
<evidence type="ECO:0000256" key="7">
    <source>
        <dbReference type="SAM" id="Phobius"/>
    </source>
</evidence>
<dbReference type="PANTHER" id="PTHR33452:SF1">
    <property type="entry name" value="INNER MEMBRANE PROTEIN YPHA-RELATED"/>
    <property type="match status" value="1"/>
</dbReference>
<accession>A0A6J4PUI4</accession>
<dbReference type="Pfam" id="PF07681">
    <property type="entry name" value="DoxX"/>
    <property type="match status" value="1"/>
</dbReference>
<evidence type="ECO:0000256" key="6">
    <source>
        <dbReference type="ARBA" id="ARBA00023136"/>
    </source>
</evidence>
<evidence type="ECO:0000256" key="3">
    <source>
        <dbReference type="ARBA" id="ARBA00022475"/>
    </source>
</evidence>
<dbReference type="InterPro" id="IPR032808">
    <property type="entry name" value="DoxX"/>
</dbReference>
<keyword evidence="5 7" id="KW-1133">Transmembrane helix</keyword>
<dbReference type="InterPro" id="IPR051907">
    <property type="entry name" value="DoxX-like_oxidoreductase"/>
</dbReference>
<sequence>MTTMTHTGTVAAQDTTRNAATLLGRVLLAWLFIPAGYGKIAGFAGVVGYISSKGVPLPEVAAAIAIVAELGLGLLLLVGWQARWAALGLAIFVAVITPIFHNFWAVPEAQKMVQTQIFWKNMAVVGGLLFVYAFGPGRWSLDGRSTRS</sequence>
<feature type="transmembrane region" description="Helical" evidence="7">
    <location>
        <begin position="57"/>
        <end position="78"/>
    </location>
</feature>
<keyword evidence="4 7" id="KW-0812">Transmembrane</keyword>
<organism evidence="8">
    <name type="scientific">uncultured Ramlibacter sp</name>
    <dbReference type="NCBI Taxonomy" id="260755"/>
    <lineage>
        <taxon>Bacteria</taxon>
        <taxon>Pseudomonadati</taxon>
        <taxon>Pseudomonadota</taxon>
        <taxon>Betaproteobacteria</taxon>
        <taxon>Burkholderiales</taxon>
        <taxon>Comamonadaceae</taxon>
        <taxon>Ramlibacter</taxon>
        <taxon>environmental samples</taxon>
    </lineage>
</organism>
<comment type="similarity">
    <text evidence="2">Belongs to the DoxX family.</text>
</comment>
<dbReference type="EMBL" id="CADCUX010000495">
    <property type="protein sequence ID" value="CAA9425950.1"/>
    <property type="molecule type" value="Genomic_DNA"/>
</dbReference>
<dbReference type="PANTHER" id="PTHR33452">
    <property type="entry name" value="OXIDOREDUCTASE CATD-RELATED"/>
    <property type="match status" value="1"/>
</dbReference>
<keyword evidence="3" id="KW-1003">Cell membrane</keyword>
<evidence type="ECO:0000256" key="4">
    <source>
        <dbReference type="ARBA" id="ARBA00022692"/>
    </source>
</evidence>
<evidence type="ECO:0008006" key="9">
    <source>
        <dbReference type="Google" id="ProtNLM"/>
    </source>
</evidence>
<feature type="transmembrane region" description="Helical" evidence="7">
    <location>
        <begin position="84"/>
        <end position="105"/>
    </location>
</feature>
<comment type="subcellular location">
    <subcellularLocation>
        <location evidence="1">Cell membrane</location>
        <topology evidence="1">Multi-pass membrane protein</topology>
    </subcellularLocation>
</comment>
<dbReference type="GO" id="GO:0005886">
    <property type="term" value="C:plasma membrane"/>
    <property type="evidence" value="ECO:0007669"/>
    <property type="project" value="UniProtKB-SubCell"/>
</dbReference>
<evidence type="ECO:0000313" key="8">
    <source>
        <dbReference type="EMBL" id="CAA9425950.1"/>
    </source>
</evidence>
<reference evidence="8" key="1">
    <citation type="submission" date="2020-02" db="EMBL/GenBank/DDBJ databases">
        <authorList>
            <person name="Meier V. D."/>
        </authorList>
    </citation>
    <scope>NUCLEOTIDE SEQUENCE</scope>
    <source>
        <strain evidence="8">AVDCRST_MAG51</strain>
    </source>
</reference>
<dbReference type="AlphaFoldDB" id="A0A6J4PUI4"/>